<dbReference type="RefSeq" id="WP_079208847.1">
    <property type="nucleotide sequence ID" value="NZ_MVGR01000004.1"/>
</dbReference>
<sequence length="388" mass="45184">MASIETVLRELSVAYGIYIVKNEIPKTEDPQKFIEICKKAIVKDDINESQYDSIKGLPSFTNARTQIINNGMKLAKIICSHDEFNKISAKPEIKWVGNSQKNELIDITVDNFEFSLKEKSNILNNMGLYQLINLLTDDTQKRGIHIFQTYAKDEYNQWFVFTWGKLLEYLDQHGDWHYVNEKKGARSQITKNNNDEIKFNYSDPVENKSATLPCNPQLTYDTYEKETTATIREKTLSKWISQELRNQDDYLQLKAKCSEQAGKSLVNYLKNHLSPNLSNLKKLLQILDRQYYYAKTNDSKQEIYKVPSEKEFNSIIKISKIDYEVPKSQLNIITTIENTETGDILQLRNELRYSHGQFNGIPEAKLYIHNSLNQESLSKIYKPIYPTR</sequence>
<accession>A0A1V4BTX9</accession>
<dbReference type="REBASE" id="262610">
    <property type="entry name" value="MaeKWORF18100P"/>
</dbReference>
<evidence type="ECO:0000313" key="1">
    <source>
        <dbReference type="EMBL" id="OPF17804.1"/>
    </source>
</evidence>
<dbReference type="AlphaFoldDB" id="A0A1V4BTX9"/>
<dbReference type="EMBL" id="MVGR01000004">
    <property type="protein sequence ID" value="OPF17804.1"/>
    <property type="molecule type" value="Genomic_DNA"/>
</dbReference>
<gene>
    <name evidence="1" type="ORF">B1L04_18095</name>
</gene>
<name>A0A1V4BTX9_MICAE</name>
<comment type="caution">
    <text evidence="1">The sequence shown here is derived from an EMBL/GenBank/DDBJ whole genome shotgun (WGS) entry which is preliminary data.</text>
</comment>
<evidence type="ECO:0000313" key="2">
    <source>
        <dbReference type="Proteomes" id="UP000189835"/>
    </source>
</evidence>
<organism evidence="1 2">
    <name type="scientific">Microcystis aeruginosa KW</name>
    <dbReference type="NCBI Taxonomy" id="1960155"/>
    <lineage>
        <taxon>Bacteria</taxon>
        <taxon>Bacillati</taxon>
        <taxon>Cyanobacteriota</taxon>
        <taxon>Cyanophyceae</taxon>
        <taxon>Oscillatoriophycideae</taxon>
        <taxon>Chroococcales</taxon>
        <taxon>Microcystaceae</taxon>
        <taxon>Microcystis</taxon>
    </lineage>
</organism>
<reference evidence="1 2" key="1">
    <citation type="submission" date="2017-02" db="EMBL/GenBank/DDBJ databases">
        <title>Genome sequence of Microcystis aeruginosa KW.</title>
        <authorList>
            <person name="Oh H.-M."/>
            <person name="Ahn C.-Y."/>
            <person name="Jeong H."/>
            <person name="Srivastava A."/>
            <person name="Lee H.-G."/>
            <person name="Kang S.-R."/>
        </authorList>
    </citation>
    <scope>NUCLEOTIDE SEQUENCE [LARGE SCALE GENOMIC DNA]</scope>
    <source>
        <strain evidence="1 2">KW</strain>
    </source>
</reference>
<protein>
    <submittedName>
        <fullName evidence="1">Uncharacterized protein</fullName>
    </submittedName>
</protein>
<proteinExistence type="predicted"/>
<dbReference type="Proteomes" id="UP000189835">
    <property type="component" value="Unassembled WGS sequence"/>
</dbReference>